<dbReference type="CDD" id="cd17906">
    <property type="entry name" value="CheX"/>
    <property type="match status" value="1"/>
</dbReference>
<dbReference type="PANTHER" id="PTHR37164">
    <property type="entry name" value="BACTERIOHEMERYTHRIN"/>
    <property type="match status" value="1"/>
</dbReference>
<name>A0A845RI93_9FIRM</name>
<dbReference type="PANTHER" id="PTHR37164:SF1">
    <property type="entry name" value="BACTERIOHEMERYTHRIN"/>
    <property type="match status" value="1"/>
</dbReference>
<dbReference type="Proteomes" id="UP000446348">
    <property type="component" value="Unassembled WGS sequence"/>
</dbReference>
<dbReference type="NCBIfam" id="TIGR02481">
    <property type="entry name" value="hemeryth_dom"/>
    <property type="match status" value="1"/>
</dbReference>
<keyword evidence="4" id="KW-0408">Iron</keyword>
<dbReference type="InterPro" id="IPR035938">
    <property type="entry name" value="Hemerythrin-like_sf"/>
</dbReference>
<evidence type="ECO:0008006" key="9">
    <source>
        <dbReference type="Google" id="ProtNLM"/>
    </source>
</evidence>
<gene>
    <name evidence="7" type="ORF">D3Z39_12990</name>
</gene>
<dbReference type="CDD" id="cd12107">
    <property type="entry name" value="Hemerythrin"/>
    <property type="match status" value="1"/>
</dbReference>
<evidence type="ECO:0000256" key="1">
    <source>
        <dbReference type="ARBA" id="ARBA00010587"/>
    </source>
</evidence>
<reference evidence="7 8" key="1">
    <citation type="submission" date="2018-08" db="EMBL/GenBank/DDBJ databases">
        <title>Murine metabolic-syndrome-specific gut microbial biobank.</title>
        <authorList>
            <person name="Liu C."/>
        </authorList>
    </citation>
    <scope>NUCLEOTIDE SEQUENCE [LARGE SCALE GENOMIC DNA]</scope>
    <source>
        <strain evidence="7 8">X69</strain>
    </source>
</reference>
<dbReference type="Gene3D" id="3.40.1550.10">
    <property type="entry name" value="CheC-like"/>
    <property type="match status" value="1"/>
</dbReference>
<dbReference type="GO" id="GO:0006935">
    <property type="term" value="P:chemotaxis"/>
    <property type="evidence" value="ECO:0007669"/>
    <property type="project" value="UniProtKB-KW"/>
</dbReference>
<keyword evidence="3" id="KW-0479">Metal-binding</keyword>
<dbReference type="InterPro" id="IPR012827">
    <property type="entry name" value="Hemerythrin_metal-bd"/>
</dbReference>
<accession>A0A845RI93</accession>
<feature type="domain" description="Hemerythrin-like" evidence="5">
    <location>
        <begin position="35"/>
        <end position="149"/>
    </location>
</feature>
<keyword evidence="2" id="KW-0145">Chemotaxis</keyword>
<dbReference type="NCBIfam" id="NF033749">
    <property type="entry name" value="bact_hemeryth"/>
    <property type="match status" value="1"/>
</dbReference>
<dbReference type="SUPFAM" id="SSF47188">
    <property type="entry name" value="Hemerythrin-like"/>
    <property type="match status" value="1"/>
</dbReference>
<dbReference type="InterPro" id="IPR028976">
    <property type="entry name" value="CheC-like_sf"/>
</dbReference>
<dbReference type="EMBL" id="QXWZ01000025">
    <property type="protein sequence ID" value="NBI79766.1"/>
    <property type="molecule type" value="Genomic_DNA"/>
</dbReference>
<evidence type="ECO:0000256" key="4">
    <source>
        <dbReference type="ARBA" id="ARBA00023004"/>
    </source>
</evidence>
<evidence type="ECO:0000256" key="3">
    <source>
        <dbReference type="ARBA" id="ARBA00022723"/>
    </source>
</evidence>
<evidence type="ECO:0000256" key="2">
    <source>
        <dbReference type="ARBA" id="ARBA00022500"/>
    </source>
</evidence>
<dbReference type="InterPro" id="IPR050669">
    <property type="entry name" value="Hemerythrin"/>
</dbReference>
<proteinExistence type="inferred from homology"/>
<dbReference type="InterPro" id="IPR012312">
    <property type="entry name" value="Hemerythrin-like"/>
</dbReference>
<dbReference type="GO" id="GO:0046872">
    <property type="term" value="F:metal ion binding"/>
    <property type="evidence" value="ECO:0007669"/>
    <property type="project" value="UniProtKB-KW"/>
</dbReference>
<comment type="similarity">
    <text evidence="1">Belongs to the hemerythrin family.</text>
</comment>
<comment type="caution">
    <text evidence="7">The sequence shown here is derived from an EMBL/GenBank/DDBJ whole genome shotgun (WGS) entry which is preliminary data.</text>
</comment>
<evidence type="ECO:0000313" key="8">
    <source>
        <dbReference type="Proteomes" id="UP000446348"/>
    </source>
</evidence>
<organism evidence="7 8">
    <name type="scientific">Anaerotruncus colihominis</name>
    <dbReference type="NCBI Taxonomy" id="169435"/>
    <lineage>
        <taxon>Bacteria</taxon>
        <taxon>Bacillati</taxon>
        <taxon>Bacillota</taxon>
        <taxon>Clostridia</taxon>
        <taxon>Eubacteriales</taxon>
        <taxon>Oscillospiraceae</taxon>
        <taxon>Anaerotruncus</taxon>
    </lineage>
</organism>
<dbReference type="Gene3D" id="1.20.120.50">
    <property type="entry name" value="Hemerythrin-like"/>
    <property type="match status" value="1"/>
</dbReference>
<protein>
    <recommendedName>
        <fullName evidence="9">Chemotaxis protein CheX</fullName>
    </recommendedName>
</protein>
<dbReference type="Pfam" id="PF13690">
    <property type="entry name" value="CheX"/>
    <property type="match status" value="1"/>
</dbReference>
<sequence>MMRIMNLIKDYMHQHGIWLSILGDVIMWKESYRIGIDLIDRQHEELFRVTDTLVQTVEANADKQTFRQTIAFLKDYMVQHFHDEEAYQASIHYSGMEEHKKAHRKFTSIILDYERRLAESDFDIRIVKDLAGTLTAWLIYHVADADQRIAKGDNRAGHTLAQSLLNIFSDSALDVMEKMAGFGANDIEAQLVADKRIQGDIFVEIGLIGDLKGRIIFGFSKELAFQLIKIMTFVKPAEIDELVCSALAELSNITCGNAATALTEHGKVCDIKTPVVTVEPPCGSIDGMMLQTNVGELEIVVQMDA</sequence>
<evidence type="ECO:0000313" key="7">
    <source>
        <dbReference type="EMBL" id="NBI79766.1"/>
    </source>
</evidence>
<feature type="domain" description="Chemotaxis phosphatase CheX-like" evidence="6">
    <location>
        <begin position="205"/>
        <end position="277"/>
    </location>
</feature>
<evidence type="ECO:0000259" key="5">
    <source>
        <dbReference type="Pfam" id="PF01814"/>
    </source>
</evidence>
<evidence type="ECO:0000259" key="6">
    <source>
        <dbReference type="Pfam" id="PF13690"/>
    </source>
</evidence>
<dbReference type="AlphaFoldDB" id="A0A845RI93"/>
<dbReference type="InterPro" id="IPR028051">
    <property type="entry name" value="CheX-like_dom"/>
</dbReference>
<dbReference type="Pfam" id="PF01814">
    <property type="entry name" value="Hemerythrin"/>
    <property type="match status" value="1"/>
</dbReference>
<dbReference type="SUPFAM" id="SSF103039">
    <property type="entry name" value="CheC-like"/>
    <property type="match status" value="1"/>
</dbReference>